<dbReference type="AlphaFoldDB" id="A0A914I497"/>
<evidence type="ECO:0000313" key="2">
    <source>
        <dbReference type="WBParaSite" id="Gr19_v10_g717.t1"/>
    </source>
</evidence>
<dbReference type="PRINTS" id="PR00080">
    <property type="entry name" value="SDRFAMILY"/>
</dbReference>
<dbReference type="Pfam" id="PF13561">
    <property type="entry name" value="adh_short_C2"/>
    <property type="match status" value="1"/>
</dbReference>
<dbReference type="PANTHER" id="PTHR43975:SF2">
    <property type="entry name" value="EG:BACR7A4.14 PROTEIN-RELATED"/>
    <property type="match status" value="1"/>
</dbReference>
<dbReference type="FunFam" id="3.40.50.720:FF:000084">
    <property type="entry name" value="Short-chain dehydrogenase reductase"/>
    <property type="match status" value="1"/>
</dbReference>
<accession>A0A914I497</accession>
<sequence length="262" mass="28379">MDNNQKQRFQGKVVIITGSSAGIGQTAAIEFAKEGASVVIHGRDVQRLNETEQQILALNVPNCRVLKVQGQIEDEKTAQKIVAESLNKFGRIDVLINNAACVTKPGNEDPLDIANLDHIYSVNLRSIVVLTKLSMPHLEKSGGNVLNISSCASQRFMSARVRPFYGVMKAALDHWTRIMALNCGEKGVRVNSINPGPIDDTLITERDGQRGPVEQKFADKTVLKRLGLPSEIAPAMKLLCSDDASFITGVCLLIDGGVSLCA</sequence>
<name>A0A914I497_GLORO</name>
<keyword evidence="1" id="KW-1185">Reference proteome</keyword>
<dbReference type="PANTHER" id="PTHR43975">
    <property type="entry name" value="ZGC:101858"/>
    <property type="match status" value="1"/>
</dbReference>
<dbReference type="Gene3D" id="3.40.50.720">
    <property type="entry name" value="NAD(P)-binding Rossmann-like Domain"/>
    <property type="match status" value="1"/>
</dbReference>
<proteinExistence type="predicted"/>
<dbReference type="SUPFAM" id="SSF51735">
    <property type="entry name" value="NAD(P)-binding Rossmann-fold domains"/>
    <property type="match status" value="1"/>
</dbReference>
<dbReference type="InterPro" id="IPR036291">
    <property type="entry name" value="NAD(P)-bd_dom_sf"/>
</dbReference>
<dbReference type="PRINTS" id="PR00081">
    <property type="entry name" value="GDHRDH"/>
</dbReference>
<reference evidence="2" key="1">
    <citation type="submission" date="2022-11" db="UniProtKB">
        <authorList>
            <consortium name="WormBaseParasite"/>
        </authorList>
    </citation>
    <scope>IDENTIFICATION</scope>
</reference>
<dbReference type="InterPro" id="IPR002347">
    <property type="entry name" value="SDR_fam"/>
</dbReference>
<evidence type="ECO:0000313" key="1">
    <source>
        <dbReference type="Proteomes" id="UP000887572"/>
    </source>
</evidence>
<organism evidence="1 2">
    <name type="scientific">Globodera rostochiensis</name>
    <name type="common">Golden nematode worm</name>
    <name type="synonym">Heterodera rostochiensis</name>
    <dbReference type="NCBI Taxonomy" id="31243"/>
    <lineage>
        <taxon>Eukaryota</taxon>
        <taxon>Metazoa</taxon>
        <taxon>Ecdysozoa</taxon>
        <taxon>Nematoda</taxon>
        <taxon>Chromadorea</taxon>
        <taxon>Rhabditida</taxon>
        <taxon>Tylenchina</taxon>
        <taxon>Tylenchomorpha</taxon>
        <taxon>Tylenchoidea</taxon>
        <taxon>Heteroderidae</taxon>
        <taxon>Heteroderinae</taxon>
        <taxon>Globodera</taxon>
    </lineage>
</organism>
<dbReference type="WBParaSite" id="Gr19_v10_g717.t1">
    <property type="protein sequence ID" value="Gr19_v10_g717.t1"/>
    <property type="gene ID" value="Gr19_v10_g717"/>
</dbReference>
<dbReference type="Proteomes" id="UP000887572">
    <property type="component" value="Unplaced"/>
</dbReference>
<protein>
    <submittedName>
        <fullName evidence="2">Uncharacterized protein</fullName>
    </submittedName>
</protein>